<dbReference type="Proteomes" id="UP000290588">
    <property type="component" value="Unassembled WGS sequence"/>
</dbReference>
<dbReference type="PANTHER" id="PTHR43366:SF1">
    <property type="entry name" value="PYRUVATE SYNTHASE SUBUNIT PORC"/>
    <property type="match status" value="1"/>
</dbReference>
<gene>
    <name evidence="4" type="primary">porC</name>
    <name evidence="4" type="synonym">porG</name>
    <name evidence="3" type="ORF">AELL_0210</name>
    <name evidence="4" type="ORF">CP962_01485</name>
</gene>
<reference evidence="3 5" key="2">
    <citation type="submission" date="2018-08" db="EMBL/GenBank/DDBJ databases">
        <title>Complete genome of the Arcobacter ellisii type strain LMG 26155.</title>
        <authorList>
            <person name="Miller W.G."/>
            <person name="Yee E."/>
            <person name="Bono J.L."/>
        </authorList>
    </citation>
    <scope>NUCLEOTIDE SEQUENCE [LARGE SCALE GENOMIC DNA]</scope>
    <source>
        <strain evidence="3 5">LMG 26155</strain>
    </source>
</reference>
<dbReference type="InterPro" id="IPR019752">
    <property type="entry name" value="Pyrv/ketoisovalerate_OxRed_cat"/>
</dbReference>
<dbReference type="RefSeq" id="WP_118916165.1">
    <property type="nucleotide sequence ID" value="NZ_CP032097.1"/>
</dbReference>
<feature type="domain" description="Pyruvate/ketoisovalerate oxidoreductase catalytic" evidence="2">
    <location>
        <begin position="10"/>
        <end position="184"/>
    </location>
</feature>
<dbReference type="PANTHER" id="PTHR43366">
    <property type="entry name" value="PYRUVATE SYNTHASE SUBUNIT PORC"/>
    <property type="match status" value="1"/>
</dbReference>
<dbReference type="Gene3D" id="3.40.920.10">
    <property type="entry name" value="Pyruvate-ferredoxin oxidoreductase, PFOR, domain III"/>
    <property type="match status" value="1"/>
</dbReference>
<dbReference type="InterPro" id="IPR051626">
    <property type="entry name" value="Oxidoreductase_gamma_subunit"/>
</dbReference>
<evidence type="ECO:0000313" key="5">
    <source>
        <dbReference type="Proteomes" id="UP000262582"/>
    </source>
</evidence>
<dbReference type="Pfam" id="PF01558">
    <property type="entry name" value="POR"/>
    <property type="match status" value="1"/>
</dbReference>
<name>A0A347U4Y7_9BACT</name>
<evidence type="ECO:0000259" key="2">
    <source>
        <dbReference type="Pfam" id="PF01558"/>
    </source>
</evidence>
<evidence type="ECO:0000313" key="6">
    <source>
        <dbReference type="Proteomes" id="UP000290588"/>
    </source>
</evidence>
<dbReference type="NCBIfam" id="NF004497">
    <property type="entry name" value="PRK05844.1"/>
    <property type="match status" value="1"/>
</dbReference>
<accession>A0A347U4Y7</accession>
<dbReference type="KEGG" id="aell:AELL_0210"/>
<evidence type="ECO:0000256" key="1">
    <source>
        <dbReference type="ARBA" id="ARBA00023002"/>
    </source>
</evidence>
<dbReference type="GO" id="GO:0019164">
    <property type="term" value="F:pyruvate synthase activity"/>
    <property type="evidence" value="ECO:0007669"/>
    <property type="project" value="UniProtKB-EC"/>
</dbReference>
<dbReference type="Proteomes" id="UP000262582">
    <property type="component" value="Chromosome"/>
</dbReference>
<evidence type="ECO:0000313" key="4">
    <source>
        <dbReference type="EMBL" id="RXI33108.1"/>
    </source>
</evidence>
<dbReference type="InterPro" id="IPR002869">
    <property type="entry name" value="Pyrv_flavodox_OxRed_cen"/>
</dbReference>
<keyword evidence="1 3" id="KW-0560">Oxidoreductase</keyword>
<keyword evidence="5" id="KW-1185">Reference proteome</keyword>
<reference evidence="4 6" key="1">
    <citation type="submission" date="2017-09" db="EMBL/GenBank/DDBJ databases">
        <title>Genomics of the genus Arcobacter.</title>
        <authorList>
            <person name="Perez-Cataluna A."/>
            <person name="Figueras M.J."/>
            <person name="Salas-Masso N."/>
        </authorList>
    </citation>
    <scope>NUCLEOTIDE SEQUENCE [LARGE SCALE GENOMIC DNA]</scope>
    <source>
        <strain evidence="4 6">CECT 7837</strain>
    </source>
</reference>
<sequence length="187" mass="20818">MLEIRWHSRAGQGAVTGAKGLGSIVAESGKQVQAFAFYGSAKRGASMTAYNRIDDNVILNHEKYMSPDFVFILDPGLAITDNITANGKDTTKYIITTHLSKDELISLVPELEEIKDRVFILDCFQIARETIGKAIPNTPMLGAFMKVSGMFEIEDFKNKMKHVLKKLPPNIIEANMVAIQRAYDEVH</sequence>
<organism evidence="4 6">
    <name type="scientific">Arcobacter ellisii</name>
    <dbReference type="NCBI Taxonomy" id="913109"/>
    <lineage>
        <taxon>Bacteria</taxon>
        <taxon>Pseudomonadati</taxon>
        <taxon>Campylobacterota</taxon>
        <taxon>Epsilonproteobacteria</taxon>
        <taxon>Campylobacterales</taxon>
        <taxon>Arcobacteraceae</taxon>
        <taxon>Arcobacter</taxon>
    </lineage>
</organism>
<proteinExistence type="predicted"/>
<evidence type="ECO:0000313" key="3">
    <source>
        <dbReference type="EMBL" id="AXX93915.1"/>
    </source>
</evidence>
<dbReference type="EC" id="1.2.7.1" evidence="3"/>
<protein>
    <submittedName>
        <fullName evidence="4">Pyruvate ferredoxin oxidoreductase</fullName>
    </submittedName>
    <submittedName>
        <fullName evidence="3">Pyruvate:ferredoxin oxidoreductase, gamma subunit</fullName>
        <ecNumber evidence="3">1.2.7.1</ecNumber>
    </submittedName>
</protein>
<dbReference type="EMBL" id="CP032097">
    <property type="protein sequence ID" value="AXX93915.1"/>
    <property type="molecule type" value="Genomic_DNA"/>
</dbReference>
<dbReference type="NCBIfam" id="TIGR02175">
    <property type="entry name" value="PorC_KorC"/>
    <property type="match status" value="1"/>
</dbReference>
<dbReference type="AlphaFoldDB" id="A0A347U4Y7"/>
<dbReference type="SUPFAM" id="SSF53323">
    <property type="entry name" value="Pyruvate-ferredoxin oxidoreductase, PFOR, domain III"/>
    <property type="match status" value="1"/>
</dbReference>
<dbReference type="EMBL" id="NXIG01000001">
    <property type="protein sequence ID" value="RXI33108.1"/>
    <property type="molecule type" value="Genomic_DNA"/>
</dbReference>
<keyword evidence="4" id="KW-0670">Pyruvate</keyword>
<dbReference type="InterPro" id="IPR011894">
    <property type="entry name" value="PorC_KorC"/>
</dbReference>
<dbReference type="OrthoDB" id="9794954at2"/>